<accession>A0A383A6W9</accession>
<protein>
    <recommendedName>
        <fullName evidence="2">TIGR00268 family protein</fullName>
    </recommendedName>
</protein>
<evidence type="ECO:0008006" key="2">
    <source>
        <dbReference type="Google" id="ProtNLM"/>
    </source>
</evidence>
<evidence type="ECO:0000313" key="1">
    <source>
        <dbReference type="EMBL" id="SVE03384.1"/>
    </source>
</evidence>
<gene>
    <name evidence="1" type="ORF">METZ01_LOCUS456238</name>
</gene>
<dbReference type="EMBL" id="UINC01189618">
    <property type="protein sequence ID" value="SVE03384.1"/>
    <property type="molecule type" value="Genomic_DNA"/>
</dbReference>
<reference evidence="1" key="1">
    <citation type="submission" date="2018-05" db="EMBL/GenBank/DDBJ databases">
        <authorList>
            <person name="Lanie J.A."/>
            <person name="Ng W.-L."/>
            <person name="Kazmierczak K.M."/>
            <person name="Andrzejewski T.M."/>
            <person name="Davidsen T.M."/>
            <person name="Wayne K.J."/>
            <person name="Tettelin H."/>
            <person name="Glass J.I."/>
            <person name="Rusch D."/>
            <person name="Podicherti R."/>
            <person name="Tsui H.-C.T."/>
            <person name="Winkler M.E."/>
        </authorList>
    </citation>
    <scope>NUCLEOTIDE SEQUENCE</scope>
</reference>
<dbReference type="PANTHER" id="PTHR43169:SF2">
    <property type="entry name" value="NAD_GMP SYNTHASE DOMAIN-CONTAINING PROTEIN"/>
    <property type="match status" value="1"/>
</dbReference>
<dbReference type="InterPro" id="IPR052188">
    <property type="entry name" value="Ni-pincer_cofactor_biosynth"/>
</dbReference>
<name>A0A383A6W9_9ZZZZ</name>
<dbReference type="AlphaFoldDB" id="A0A383A6W9"/>
<feature type="non-terminal residue" evidence="1">
    <location>
        <position position="1"/>
    </location>
</feature>
<dbReference type="PANTHER" id="PTHR43169">
    <property type="entry name" value="EXSB FAMILY PROTEIN"/>
    <property type="match status" value="1"/>
</dbReference>
<proteinExistence type="predicted"/>
<sequence length="120" mass="13060">RALSAALGLPTADKPQMPCLSSRIPYGQAVTPEKLAMIEQAEGVLRNAGFREVRVRHHEQFGDALAKLELGQSEMERFLGGEMMESVSAQIRQAGFTEVTLDTKGYRRGSLNEGVPLTTG</sequence>
<organism evidence="1">
    <name type="scientific">marine metagenome</name>
    <dbReference type="NCBI Taxonomy" id="408172"/>
    <lineage>
        <taxon>unclassified sequences</taxon>
        <taxon>metagenomes</taxon>
        <taxon>ecological metagenomes</taxon>
    </lineage>
</organism>